<accession>A0A8J8FHH5</accession>
<sequence>MKALCTYLFFALFFVVGCSKNSGSDPAPTKANITGSVILYDAGTNLLDKSGMKVSVEGTSPLISTTTDNAGKFTLADVPFGTYTLVYEKAGYGTSKKSGIEHKNTGTSTVITAIPSFGQVSATTITALTAEVVGTDVLVNATTNPAGNSSNKRYLRFFYASAGNVSNTSYNNFSAVYIAQINPYTHTLSKSDLNSMGFVSGTTAYIRAYGESFWSNDYLDITNGKTVFPNINSTTTNPVSFVVP</sequence>
<dbReference type="EMBL" id="WHPF01000014">
    <property type="protein sequence ID" value="NNV57263.1"/>
    <property type="molecule type" value="Genomic_DNA"/>
</dbReference>
<dbReference type="SUPFAM" id="SSF49464">
    <property type="entry name" value="Carboxypeptidase regulatory domain-like"/>
    <property type="match status" value="1"/>
</dbReference>
<dbReference type="PROSITE" id="PS51257">
    <property type="entry name" value="PROKAR_LIPOPROTEIN"/>
    <property type="match status" value="1"/>
</dbReference>
<keyword evidence="2" id="KW-1185">Reference proteome</keyword>
<keyword evidence="1" id="KW-0645">Protease</keyword>
<comment type="caution">
    <text evidence="1">The sequence shown here is derived from an EMBL/GenBank/DDBJ whole genome shotgun (WGS) entry which is preliminary data.</text>
</comment>
<dbReference type="Pfam" id="PF13620">
    <property type="entry name" value="CarboxypepD_reg"/>
    <property type="match status" value="1"/>
</dbReference>
<evidence type="ECO:0000313" key="1">
    <source>
        <dbReference type="EMBL" id="NNV57263.1"/>
    </source>
</evidence>
<protein>
    <submittedName>
        <fullName evidence="1">Carboxypeptidase regulatory-like domain-containing protein</fullName>
    </submittedName>
</protein>
<keyword evidence="1" id="KW-0378">Hydrolase</keyword>
<dbReference type="AlphaFoldDB" id="A0A8J8FHH5"/>
<dbReference type="Proteomes" id="UP000598971">
    <property type="component" value="Unassembled WGS sequence"/>
</dbReference>
<dbReference type="Gene3D" id="2.60.40.1120">
    <property type="entry name" value="Carboxypeptidase-like, regulatory domain"/>
    <property type="match status" value="1"/>
</dbReference>
<organism evidence="1 2">
    <name type="scientific">Limnovirga soli</name>
    <dbReference type="NCBI Taxonomy" id="2656915"/>
    <lineage>
        <taxon>Bacteria</taxon>
        <taxon>Pseudomonadati</taxon>
        <taxon>Bacteroidota</taxon>
        <taxon>Chitinophagia</taxon>
        <taxon>Chitinophagales</taxon>
        <taxon>Chitinophagaceae</taxon>
        <taxon>Limnovirga</taxon>
    </lineage>
</organism>
<evidence type="ECO:0000313" key="2">
    <source>
        <dbReference type="Proteomes" id="UP000598971"/>
    </source>
</evidence>
<dbReference type="RefSeq" id="WP_171609213.1">
    <property type="nucleotide sequence ID" value="NZ_WHPF01000014.1"/>
</dbReference>
<name>A0A8J8FHH5_9BACT</name>
<reference evidence="1" key="1">
    <citation type="submission" date="2019-10" db="EMBL/GenBank/DDBJ databases">
        <title>Draft genome sequence of Panacibacter sp. KCS-6.</title>
        <authorList>
            <person name="Yim K.J."/>
        </authorList>
    </citation>
    <scope>NUCLEOTIDE SEQUENCE</scope>
    <source>
        <strain evidence="1">KCS-6</strain>
    </source>
</reference>
<dbReference type="GO" id="GO:0004180">
    <property type="term" value="F:carboxypeptidase activity"/>
    <property type="evidence" value="ECO:0007669"/>
    <property type="project" value="UniProtKB-KW"/>
</dbReference>
<gene>
    <name evidence="1" type="ORF">GD597_17460</name>
</gene>
<proteinExistence type="predicted"/>
<dbReference type="InterPro" id="IPR008969">
    <property type="entry name" value="CarboxyPept-like_regulatory"/>
</dbReference>
<keyword evidence="1" id="KW-0121">Carboxypeptidase</keyword>